<reference evidence="4" key="1">
    <citation type="journal article" date="2019" name="Int. J. Syst. Evol. Microbiol.">
        <title>The Global Catalogue of Microorganisms (GCM) 10K type strain sequencing project: providing services to taxonomists for standard genome sequencing and annotation.</title>
        <authorList>
            <consortium name="The Broad Institute Genomics Platform"/>
            <consortium name="The Broad Institute Genome Sequencing Center for Infectious Disease"/>
            <person name="Wu L."/>
            <person name="Ma J."/>
        </authorList>
    </citation>
    <scope>NUCLEOTIDE SEQUENCE [LARGE SCALE GENOMIC DNA]</scope>
    <source>
        <strain evidence="4">CECT 8010</strain>
    </source>
</reference>
<proteinExistence type="predicted"/>
<feature type="signal peptide" evidence="1">
    <location>
        <begin position="1"/>
        <end position="20"/>
    </location>
</feature>
<feature type="chain" id="PRO_5045377301" evidence="1">
    <location>
        <begin position="21"/>
        <end position="144"/>
    </location>
</feature>
<gene>
    <name evidence="3" type="ORF">ACFOW1_11725</name>
</gene>
<evidence type="ECO:0000313" key="3">
    <source>
        <dbReference type="EMBL" id="MFC4232566.1"/>
    </source>
</evidence>
<accession>A0ABV8PYQ7</accession>
<keyword evidence="4" id="KW-1185">Reference proteome</keyword>
<dbReference type="Proteomes" id="UP001595906">
    <property type="component" value="Unassembled WGS sequence"/>
</dbReference>
<dbReference type="EMBL" id="JBHSDC010000022">
    <property type="protein sequence ID" value="MFC4232566.1"/>
    <property type="molecule type" value="Genomic_DNA"/>
</dbReference>
<organism evidence="3 4">
    <name type="scientific">Parasediminibacterium paludis</name>
    <dbReference type="NCBI Taxonomy" id="908966"/>
    <lineage>
        <taxon>Bacteria</taxon>
        <taxon>Pseudomonadati</taxon>
        <taxon>Bacteroidota</taxon>
        <taxon>Chitinophagia</taxon>
        <taxon>Chitinophagales</taxon>
        <taxon>Chitinophagaceae</taxon>
        <taxon>Parasediminibacterium</taxon>
    </lineage>
</organism>
<dbReference type="InterPro" id="IPR019223">
    <property type="entry name" value="DUF2147"/>
</dbReference>
<feature type="domain" description="DUF2147" evidence="2">
    <location>
        <begin position="27"/>
        <end position="141"/>
    </location>
</feature>
<sequence length="144" mass="16256">MKQLLTLVFTLILFSVSAQNFPDALLGKWENEDATVRFDFFKTGSMYNAKIIWLANPLAENGQQKLDKNNPDKTLRNRPIVGLTILTGLQFSVNNNMWIGGKIYSPEKGEAVACKIKLTNKNALSLIASKGIFSVTKKWKRYDK</sequence>
<keyword evidence="1" id="KW-0732">Signal</keyword>
<evidence type="ECO:0000256" key="1">
    <source>
        <dbReference type="SAM" id="SignalP"/>
    </source>
</evidence>
<dbReference type="Pfam" id="PF09917">
    <property type="entry name" value="DUF2147"/>
    <property type="match status" value="1"/>
</dbReference>
<name>A0ABV8PYQ7_9BACT</name>
<dbReference type="PANTHER" id="PTHR36919:SF2">
    <property type="entry name" value="BLL6627 PROTEIN"/>
    <property type="match status" value="1"/>
</dbReference>
<comment type="caution">
    <text evidence="3">The sequence shown here is derived from an EMBL/GenBank/DDBJ whole genome shotgun (WGS) entry which is preliminary data.</text>
</comment>
<dbReference type="RefSeq" id="WP_379014470.1">
    <property type="nucleotide sequence ID" value="NZ_JBHSDC010000022.1"/>
</dbReference>
<dbReference type="Gene3D" id="2.40.128.520">
    <property type="match status" value="1"/>
</dbReference>
<evidence type="ECO:0000259" key="2">
    <source>
        <dbReference type="Pfam" id="PF09917"/>
    </source>
</evidence>
<evidence type="ECO:0000313" key="4">
    <source>
        <dbReference type="Proteomes" id="UP001595906"/>
    </source>
</evidence>
<dbReference type="PANTHER" id="PTHR36919">
    <property type="entry name" value="BLR1215 PROTEIN"/>
    <property type="match status" value="1"/>
</dbReference>
<protein>
    <submittedName>
        <fullName evidence="3">DUF2147 domain-containing protein</fullName>
    </submittedName>
</protein>